<evidence type="ECO:0000313" key="2">
    <source>
        <dbReference type="EMBL" id="PGH31913.1"/>
    </source>
</evidence>
<protein>
    <submittedName>
        <fullName evidence="2">Uncharacterized protein</fullName>
    </submittedName>
</protein>
<feature type="region of interest" description="Disordered" evidence="1">
    <location>
        <begin position="373"/>
        <end position="405"/>
    </location>
</feature>
<name>A0A2B7ZFF2_9EURO</name>
<evidence type="ECO:0000256" key="1">
    <source>
        <dbReference type="SAM" id="MobiDB-lite"/>
    </source>
</evidence>
<proteinExistence type="predicted"/>
<organism evidence="2 3">
    <name type="scientific">[Emmonsia] crescens</name>
    <dbReference type="NCBI Taxonomy" id="73230"/>
    <lineage>
        <taxon>Eukaryota</taxon>
        <taxon>Fungi</taxon>
        <taxon>Dikarya</taxon>
        <taxon>Ascomycota</taxon>
        <taxon>Pezizomycotina</taxon>
        <taxon>Eurotiomycetes</taxon>
        <taxon>Eurotiomycetidae</taxon>
        <taxon>Onygenales</taxon>
        <taxon>Ajellomycetaceae</taxon>
        <taxon>Emergomyces</taxon>
    </lineage>
</organism>
<feature type="compositionally biased region" description="Basic and acidic residues" evidence="1">
    <location>
        <begin position="377"/>
        <end position="392"/>
    </location>
</feature>
<feature type="compositionally biased region" description="Polar residues" evidence="1">
    <location>
        <begin position="16"/>
        <end position="25"/>
    </location>
</feature>
<dbReference type="VEuPathDB" id="FungiDB:EMCG_05156"/>
<keyword evidence="3" id="KW-1185">Reference proteome</keyword>
<sequence length="405" mass="45736">METNHTAHQAHGPISSYGTDSSDTVMTSPEYEYQFSSQQSHAGRLRLEVDVEPVDFEMSLDIEEQAALSAQRERDERRTREARYPVYEGHDGHQAPPIGYIDGYQDSYTPFGPPIPENTHRNNENSQPTRIEEQWGTNQSVTEMEIDFRPYVDEEEDEHCEPAHSYTHIHTGDRILTLRIPYLGPVGWTVPARDGPQATRPFLIYQDPTAGYPSPPLPAAAGKPIDEHVNLLASDDKENGAEDMDEDEEEEDLPDRDAYVQDNMVAEAESIVELAAMNGGWNIWSLRNRPHHLDLEQGEYGYGYGYGYPDNEQGQGLDHRYGHGYEFQQHQYNQQQDHQPEMEFSVAVGGSLEASPVRSQRAHSNSIVIVSPPRRTGRLDERDAGNDGRVGVRWDGSPRAPSGFF</sequence>
<accession>A0A2B7ZFF2</accession>
<comment type="caution">
    <text evidence="2">The sequence shown here is derived from an EMBL/GenBank/DDBJ whole genome shotgun (WGS) entry which is preliminary data.</text>
</comment>
<dbReference type="AlphaFoldDB" id="A0A2B7ZFF2"/>
<evidence type="ECO:0000313" key="3">
    <source>
        <dbReference type="Proteomes" id="UP000226031"/>
    </source>
</evidence>
<dbReference type="EMBL" id="PDND01000110">
    <property type="protein sequence ID" value="PGH31913.1"/>
    <property type="molecule type" value="Genomic_DNA"/>
</dbReference>
<gene>
    <name evidence="2" type="ORF">GX50_05296</name>
</gene>
<dbReference type="Proteomes" id="UP000226031">
    <property type="component" value="Unassembled WGS sequence"/>
</dbReference>
<feature type="region of interest" description="Disordered" evidence="1">
    <location>
        <begin position="1"/>
        <end position="25"/>
    </location>
</feature>
<reference evidence="2 3" key="1">
    <citation type="submission" date="2017-10" db="EMBL/GenBank/DDBJ databases">
        <title>Comparative genomics in systemic dimorphic fungi from Ajellomycetaceae.</title>
        <authorList>
            <person name="Munoz J.F."/>
            <person name="Mcewen J.G."/>
            <person name="Clay O.K."/>
            <person name="Cuomo C.A."/>
        </authorList>
    </citation>
    <scope>NUCLEOTIDE SEQUENCE [LARGE SCALE GENOMIC DNA]</scope>
    <source>
        <strain evidence="2 3">UAMH4076</strain>
    </source>
</reference>